<dbReference type="InterPro" id="IPR018117">
    <property type="entry name" value="C5_DNA_meth_AS"/>
</dbReference>
<dbReference type="EMBL" id="LZEX01000001">
    <property type="protein sequence ID" value="OBU11776.1"/>
    <property type="molecule type" value="Genomic_DNA"/>
</dbReference>
<keyword evidence="2 6" id="KW-0808">Transferase</keyword>
<sequence length="403" mass="44921">MKAIDLFAGAGGLSLAALKAGIDVQAAIELDKQASETYYSNLVGKLGAQTQVFSQDINDVDIDSLMKYQCIKQSELDILLGGPPCQGFSTHRINDAGKDDPRNALLIRYFDFVKKLRPKVFLVENVPGLLWPRHAEYLNKFISLTREHDYHIIGGKPFILNARDYGVPQNRKRAFILAVRKDICTNGFEWPPKATHTKSGSISWVKSSTVFERPSQSVLIEFKERLIKKFNFTVEMAENCISQLVWGEAIASNDPGNVHMMHSAEMIALFENTPLLGDRTESGRMLDCHKNYCGHLDVYGRIYPHIPSNTVTTGCNNPSKGRFVHPWLPQGISLRHAARLQTFPDDYVFQGGSMAVAKQIGNAVPVKLGEILLVSIIQLLLTKSSPRIENCIGEVDCDKECTL</sequence>
<dbReference type="Gene3D" id="3.40.50.150">
    <property type="entry name" value="Vaccinia Virus protein VP39"/>
    <property type="match status" value="1"/>
</dbReference>
<protein>
    <recommendedName>
        <fullName evidence="8">Cytosine-specific methyltransferase</fullName>
        <ecNumber evidence="8">2.1.1.37</ecNumber>
    </recommendedName>
</protein>
<gene>
    <name evidence="9" type="ORF">AYY17_00980</name>
</gene>
<evidence type="ECO:0000256" key="7">
    <source>
        <dbReference type="RuleBase" id="RU000416"/>
    </source>
</evidence>
<dbReference type="PANTHER" id="PTHR10629">
    <property type="entry name" value="CYTOSINE-SPECIFIC METHYLTRANSFERASE"/>
    <property type="match status" value="1"/>
</dbReference>
<evidence type="ECO:0000256" key="2">
    <source>
        <dbReference type="ARBA" id="ARBA00022679"/>
    </source>
</evidence>
<dbReference type="Pfam" id="PF00145">
    <property type="entry name" value="DNA_methylase"/>
    <property type="match status" value="1"/>
</dbReference>
<dbReference type="PROSITE" id="PS00095">
    <property type="entry name" value="C5_MTASE_2"/>
    <property type="match status" value="1"/>
</dbReference>
<organism evidence="9 10">
    <name type="scientific">Morganella psychrotolerans</name>
    <dbReference type="NCBI Taxonomy" id="368603"/>
    <lineage>
        <taxon>Bacteria</taxon>
        <taxon>Pseudomonadati</taxon>
        <taxon>Pseudomonadota</taxon>
        <taxon>Gammaproteobacteria</taxon>
        <taxon>Enterobacterales</taxon>
        <taxon>Morganellaceae</taxon>
        <taxon>Morganella</taxon>
    </lineage>
</organism>
<accession>A0A1B8HQM0</accession>
<dbReference type="GO" id="GO:0003886">
    <property type="term" value="F:DNA (cytosine-5-)-methyltransferase activity"/>
    <property type="evidence" value="ECO:0007669"/>
    <property type="project" value="UniProtKB-EC"/>
</dbReference>
<reference evidence="9 10" key="1">
    <citation type="submission" date="2016-06" db="EMBL/GenBank/DDBJ databases">
        <authorList>
            <person name="Kjaerup R.B."/>
            <person name="Dalgaard T.S."/>
            <person name="Juul-Madsen H.R."/>
        </authorList>
    </citation>
    <scope>NUCLEOTIDE SEQUENCE [LARGE SCALE GENOMIC DNA]</scope>
    <source>
        <strain evidence="9 10">GCSL-Mp3</strain>
    </source>
</reference>
<evidence type="ECO:0000256" key="8">
    <source>
        <dbReference type="RuleBase" id="RU000417"/>
    </source>
</evidence>
<dbReference type="PANTHER" id="PTHR10629:SF52">
    <property type="entry name" value="DNA (CYTOSINE-5)-METHYLTRANSFERASE 1"/>
    <property type="match status" value="1"/>
</dbReference>
<dbReference type="PRINTS" id="PR00105">
    <property type="entry name" value="C5METTRFRASE"/>
</dbReference>
<evidence type="ECO:0000256" key="1">
    <source>
        <dbReference type="ARBA" id="ARBA00022603"/>
    </source>
</evidence>
<dbReference type="SUPFAM" id="SSF53335">
    <property type="entry name" value="S-adenosyl-L-methionine-dependent methyltransferases"/>
    <property type="match status" value="1"/>
</dbReference>
<comment type="catalytic activity">
    <reaction evidence="5 8">
        <text>a 2'-deoxycytidine in DNA + S-adenosyl-L-methionine = a 5-methyl-2'-deoxycytidine in DNA + S-adenosyl-L-homocysteine + H(+)</text>
        <dbReference type="Rhea" id="RHEA:13681"/>
        <dbReference type="Rhea" id="RHEA-COMP:11369"/>
        <dbReference type="Rhea" id="RHEA-COMP:11370"/>
        <dbReference type="ChEBI" id="CHEBI:15378"/>
        <dbReference type="ChEBI" id="CHEBI:57856"/>
        <dbReference type="ChEBI" id="CHEBI:59789"/>
        <dbReference type="ChEBI" id="CHEBI:85452"/>
        <dbReference type="ChEBI" id="CHEBI:85454"/>
        <dbReference type="EC" id="2.1.1.37"/>
    </reaction>
</comment>
<dbReference type="EC" id="2.1.1.37" evidence="8"/>
<dbReference type="GO" id="GO:0032259">
    <property type="term" value="P:methylation"/>
    <property type="evidence" value="ECO:0007669"/>
    <property type="project" value="UniProtKB-KW"/>
</dbReference>
<dbReference type="GO" id="GO:0003677">
    <property type="term" value="F:DNA binding"/>
    <property type="evidence" value="ECO:0007669"/>
    <property type="project" value="TreeGrafter"/>
</dbReference>
<dbReference type="PROSITE" id="PS00094">
    <property type="entry name" value="C5_MTASE_1"/>
    <property type="match status" value="1"/>
</dbReference>
<dbReference type="InterPro" id="IPR031303">
    <property type="entry name" value="C5_meth_CS"/>
</dbReference>
<keyword evidence="1 6" id="KW-0489">Methyltransferase</keyword>
<evidence type="ECO:0000256" key="3">
    <source>
        <dbReference type="ARBA" id="ARBA00022691"/>
    </source>
</evidence>
<proteinExistence type="inferred from homology"/>
<evidence type="ECO:0000256" key="5">
    <source>
        <dbReference type="ARBA" id="ARBA00047422"/>
    </source>
</evidence>
<evidence type="ECO:0000313" key="10">
    <source>
        <dbReference type="Proteomes" id="UP000092247"/>
    </source>
</evidence>
<dbReference type="InterPro" id="IPR001525">
    <property type="entry name" value="C5_MeTfrase"/>
</dbReference>
<dbReference type="NCBIfam" id="TIGR00675">
    <property type="entry name" value="dcm"/>
    <property type="match status" value="1"/>
</dbReference>
<comment type="caution">
    <text evidence="9">The sequence shown here is derived from an EMBL/GenBank/DDBJ whole genome shotgun (WGS) entry which is preliminary data.</text>
</comment>
<evidence type="ECO:0000256" key="6">
    <source>
        <dbReference type="PROSITE-ProRule" id="PRU01016"/>
    </source>
</evidence>
<dbReference type="Gene3D" id="3.90.120.10">
    <property type="entry name" value="DNA Methylase, subunit A, domain 2"/>
    <property type="match status" value="1"/>
</dbReference>
<evidence type="ECO:0000313" key="9">
    <source>
        <dbReference type="EMBL" id="OBU11776.1"/>
    </source>
</evidence>
<dbReference type="GO" id="GO:0009307">
    <property type="term" value="P:DNA restriction-modification system"/>
    <property type="evidence" value="ECO:0007669"/>
    <property type="project" value="UniProtKB-KW"/>
</dbReference>
<dbReference type="AlphaFoldDB" id="A0A1B8HQM0"/>
<keyword evidence="3 6" id="KW-0949">S-adenosyl-L-methionine</keyword>
<comment type="similarity">
    <text evidence="6 7">Belongs to the class I-like SAM-binding methyltransferase superfamily. C5-methyltransferase family.</text>
</comment>
<feature type="active site" evidence="6">
    <location>
        <position position="85"/>
    </location>
</feature>
<keyword evidence="4" id="KW-0680">Restriction system</keyword>
<dbReference type="Proteomes" id="UP000092247">
    <property type="component" value="Unassembled WGS sequence"/>
</dbReference>
<evidence type="ECO:0000256" key="4">
    <source>
        <dbReference type="ARBA" id="ARBA00022747"/>
    </source>
</evidence>
<dbReference type="RefSeq" id="WP_067421278.1">
    <property type="nucleotide sequence ID" value="NZ_LZEX01000001.1"/>
</dbReference>
<dbReference type="InterPro" id="IPR050390">
    <property type="entry name" value="C5-Methyltransferase"/>
</dbReference>
<dbReference type="GO" id="GO:0044027">
    <property type="term" value="P:negative regulation of gene expression via chromosomal CpG island methylation"/>
    <property type="evidence" value="ECO:0007669"/>
    <property type="project" value="TreeGrafter"/>
</dbReference>
<dbReference type="REBASE" id="170849">
    <property type="entry name" value="M.MpsMp3ORF980P"/>
</dbReference>
<name>A0A1B8HQM0_9GAMM</name>
<dbReference type="PROSITE" id="PS51679">
    <property type="entry name" value="SAM_MT_C5"/>
    <property type="match status" value="1"/>
</dbReference>
<dbReference type="InterPro" id="IPR029063">
    <property type="entry name" value="SAM-dependent_MTases_sf"/>
</dbReference>